<dbReference type="PATRIC" id="fig|710685.3.peg.2899"/>
<accession>G8RJA3</accession>
<sequence length="311" mass="32462">MRIAMGIGGDVIGTPMSPQSIVDQARLAEAEGFPSAWSVHFTRGVDALNVLAVAGTQTSRIELGVGIVPTYPRHPLALAQQAATTQALCGGRLTLGVGVSHRPVIEGMHGIPYASPAAHMRDYLSVLTPLLREGSVSHHGEFYQVEGSFTVPGTRPVSVVVGALSPKMVRVAGELADGVVTWLAGLRTLDGHIVPELAKAAAAAGRPQPRVVAAVQVAVCDDADAGRATAEDVFARYGGLENYQRLLAREGVASPGALAVVGTESEVEKQLRRYADVGATELWPTVFAVGGDADASVRRTRALLAELAPEL</sequence>
<evidence type="ECO:0000313" key="4">
    <source>
        <dbReference type="Proteomes" id="UP000005442"/>
    </source>
</evidence>
<dbReference type="Pfam" id="PF00296">
    <property type="entry name" value="Bac_luciferase"/>
    <property type="match status" value="1"/>
</dbReference>
<dbReference type="InterPro" id="IPR036661">
    <property type="entry name" value="Luciferase-like_sf"/>
</dbReference>
<protein>
    <submittedName>
        <fullName evidence="3">F420-dependent oxidoreductase, MSMEG_4879 family</fullName>
    </submittedName>
</protein>
<proteinExistence type="predicted"/>
<dbReference type="Proteomes" id="UP000005442">
    <property type="component" value="Chromosome"/>
</dbReference>
<evidence type="ECO:0000259" key="2">
    <source>
        <dbReference type="Pfam" id="PF00296"/>
    </source>
</evidence>
<keyword evidence="1" id="KW-0560">Oxidoreductase</keyword>
<dbReference type="AlphaFoldDB" id="G8RJA3"/>
<dbReference type="Gene3D" id="3.20.20.30">
    <property type="entry name" value="Luciferase-like domain"/>
    <property type="match status" value="1"/>
</dbReference>
<dbReference type="NCBIfam" id="TIGR03564">
    <property type="entry name" value="F420_MSMEG_4879"/>
    <property type="match status" value="1"/>
</dbReference>
<dbReference type="STRING" id="710685.MycrhN_2909"/>
<dbReference type="InterPro" id="IPR050564">
    <property type="entry name" value="F420-G6PD/mer"/>
</dbReference>
<gene>
    <name evidence="3" type="ordered locus">MycrhN_2909</name>
</gene>
<dbReference type="PANTHER" id="PTHR43244">
    <property type="match status" value="1"/>
</dbReference>
<dbReference type="PANTHER" id="PTHR43244:SF1">
    <property type="entry name" value="5,10-METHYLENETETRAHYDROMETHANOPTERIN REDUCTASE"/>
    <property type="match status" value="1"/>
</dbReference>
<dbReference type="InterPro" id="IPR019910">
    <property type="entry name" value="Lucif-like_OxRdtase_MSMEG_4879"/>
</dbReference>
<name>G8RJA3_MYCRN</name>
<dbReference type="InterPro" id="IPR011251">
    <property type="entry name" value="Luciferase-like_dom"/>
</dbReference>
<evidence type="ECO:0000313" key="3">
    <source>
        <dbReference type="EMBL" id="AEV73473.1"/>
    </source>
</evidence>
<dbReference type="RefSeq" id="WP_006247538.1">
    <property type="nucleotide sequence ID" value="NC_016604.1"/>
</dbReference>
<dbReference type="OrthoDB" id="7054907at2"/>
<reference evidence="3 4" key="1">
    <citation type="submission" date="2011-12" db="EMBL/GenBank/DDBJ databases">
        <title>Complete sequence of Mycobacterium rhodesiae NBB3.</title>
        <authorList>
            <consortium name="US DOE Joint Genome Institute"/>
            <person name="Lucas S."/>
            <person name="Han J."/>
            <person name="Lapidus A."/>
            <person name="Cheng J.-F."/>
            <person name="Goodwin L."/>
            <person name="Pitluck S."/>
            <person name="Peters L."/>
            <person name="Mikhailova N."/>
            <person name="Gu W."/>
            <person name="Detter J.C."/>
            <person name="Han C."/>
            <person name="Tapia R."/>
            <person name="Land M."/>
            <person name="Hauser L."/>
            <person name="Kyrpides N."/>
            <person name="Ivanova N."/>
            <person name="Pagani I."/>
            <person name="Mattes T."/>
            <person name="Holmes A."/>
            <person name="Rutledge P."/>
            <person name="Paulsen I."/>
            <person name="Coleman N."/>
            <person name="Woyke T."/>
        </authorList>
    </citation>
    <scope>NUCLEOTIDE SEQUENCE [LARGE SCALE GENOMIC DNA]</scope>
    <source>
        <strain evidence="3 4">NBB3</strain>
    </source>
</reference>
<dbReference type="GO" id="GO:0016705">
    <property type="term" value="F:oxidoreductase activity, acting on paired donors, with incorporation or reduction of molecular oxygen"/>
    <property type="evidence" value="ECO:0007669"/>
    <property type="project" value="InterPro"/>
</dbReference>
<evidence type="ECO:0000256" key="1">
    <source>
        <dbReference type="ARBA" id="ARBA00023002"/>
    </source>
</evidence>
<organism evidence="3 4">
    <name type="scientific">Mycolicibacterium rhodesiae (strain NBB3)</name>
    <name type="common">Mycobacterium rhodesiae</name>
    <dbReference type="NCBI Taxonomy" id="710685"/>
    <lineage>
        <taxon>Bacteria</taxon>
        <taxon>Bacillati</taxon>
        <taxon>Actinomycetota</taxon>
        <taxon>Actinomycetes</taxon>
        <taxon>Mycobacteriales</taxon>
        <taxon>Mycobacteriaceae</taxon>
        <taxon>Mycolicibacterium</taxon>
    </lineage>
</organism>
<feature type="domain" description="Luciferase-like" evidence="2">
    <location>
        <begin position="13"/>
        <end position="280"/>
    </location>
</feature>
<dbReference type="SUPFAM" id="SSF51679">
    <property type="entry name" value="Bacterial luciferase-like"/>
    <property type="match status" value="1"/>
</dbReference>
<dbReference type="HOGENOM" id="CLU_027853_5_4_11"/>
<dbReference type="EMBL" id="CP003169">
    <property type="protein sequence ID" value="AEV73473.1"/>
    <property type="molecule type" value="Genomic_DNA"/>
</dbReference>
<dbReference type="eggNOG" id="COG2141">
    <property type="taxonomic scope" value="Bacteria"/>
</dbReference>
<dbReference type="KEGG" id="mrh:MycrhN_2909"/>
<keyword evidence="4" id="KW-1185">Reference proteome</keyword>